<accession>A0AAV4P4D4</accession>
<reference evidence="1 2" key="1">
    <citation type="submission" date="2021-06" db="EMBL/GenBank/DDBJ databases">
        <title>Caerostris extrusa draft genome.</title>
        <authorList>
            <person name="Kono N."/>
            <person name="Arakawa K."/>
        </authorList>
    </citation>
    <scope>NUCLEOTIDE SEQUENCE [LARGE SCALE GENOMIC DNA]</scope>
</reference>
<proteinExistence type="predicted"/>
<dbReference type="EMBL" id="BPLR01003954">
    <property type="protein sequence ID" value="GIX90611.1"/>
    <property type="molecule type" value="Genomic_DNA"/>
</dbReference>
<dbReference type="AlphaFoldDB" id="A0AAV4P4D4"/>
<protein>
    <submittedName>
        <fullName evidence="1">Uncharacterized protein</fullName>
    </submittedName>
</protein>
<evidence type="ECO:0000313" key="1">
    <source>
        <dbReference type="EMBL" id="GIX90611.1"/>
    </source>
</evidence>
<keyword evidence="2" id="KW-1185">Reference proteome</keyword>
<comment type="caution">
    <text evidence="1">The sequence shown here is derived from an EMBL/GenBank/DDBJ whole genome shotgun (WGS) entry which is preliminary data.</text>
</comment>
<gene>
    <name evidence="1" type="ORF">CEXT_110941</name>
</gene>
<organism evidence="1 2">
    <name type="scientific">Caerostris extrusa</name>
    <name type="common">Bark spider</name>
    <name type="synonym">Caerostris bankana</name>
    <dbReference type="NCBI Taxonomy" id="172846"/>
    <lineage>
        <taxon>Eukaryota</taxon>
        <taxon>Metazoa</taxon>
        <taxon>Ecdysozoa</taxon>
        <taxon>Arthropoda</taxon>
        <taxon>Chelicerata</taxon>
        <taxon>Arachnida</taxon>
        <taxon>Araneae</taxon>
        <taxon>Araneomorphae</taxon>
        <taxon>Entelegynae</taxon>
        <taxon>Araneoidea</taxon>
        <taxon>Araneidae</taxon>
        <taxon>Caerostris</taxon>
    </lineage>
</organism>
<name>A0AAV4P4D4_CAEEX</name>
<evidence type="ECO:0000313" key="2">
    <source>
        <dbReference type="Proteomes" id="UP001054945"/>
    </source>
</evidence>
<sequence length="121" mass="14360">MGPEFVCRFSVRRNHGAWFFFRKGCSQTKSFWSPGNSDRKPFVKIKIPVPSLETSRIDTFVAKSKFLTFKQHERPQSREKNGALFFQFLQHQDKKHHTTQEISSLWFSPQHIFGKRRPCRS</sequence>
<dbReference type="Proteomes" id="UP001054945">
    <property type="component" value="Unassembled WGS sequence"/>
</dbReference>